<dbReference type="AlphaFoldDB" id="A0A1D8TXH2"/>
<dbReference type="STRING" id="1458985.BJP34_25455"/>
<protein>
    <submittedName>
        <fullName evidence="1">Uncharacterized protein</fullName>
    </submittedName>
</protein>
<organism evidence="1 2">
    <name type="scientific">Moorena producens PAL-8-15-08-1</name>
    <dbReference type="NCBI Taxonomy" id="1458985"/>
    <lineage>
        <taxon>Bacteria</taxon>
        <taxon>Bacillati</taxon>
        <taxon>Cyanobacteriota</taxon>
        <taxon>Cyanophyceae</taxon>
        <taxon>Coleofasciculales</taxon>
        <taxon>Coleofasciculaceae</taxon>
        <taxon>Moorena</taxon>
    </lineage>
</organism>
<dbReference type="KEGG" id="mpro:BJP34_25455"/>
<sequence length="84" mass="9605">MSQEFIPNPDNNPEHQIPEINLEDIFPKKQHVQHILKGPRQAVTNTIHTLSAMGYAEASEWSPLQPTGMPGQVITIITKYWMLR</sequence>
<evidence type="ECO:0000313" key="2">
    <source>
        <dbReference type="Proteomes" id="UP000177870"/>
    </source>
</evidence>
<gene>
    <name evidence="1" type="ORF">BJP34_25455</name>
</gene>
<name>A0A1D8TXH2_9CYAN</name>
<dbReference type="OrthoDB" id="516702at2"/>
<dbReference type="EMBL" id="CP017599">
    <property type="protein sequence ID" value="AOX02342.1"/>
    <property type="molecule type" value="Genomic_DNA"/>
</dbReference>
<accession>A0A1D8TXH2</accession>
<reference evidence="2" key="1">
    <citation type="submission" date="2016-10" db="EMBL/GenBank/DDBJ databases">
        <title>Comparative genomics uncovers the prolific and rare metabolic potential of the cyanobacterial genus Moorea.</title>
        <authorList>
            <person name="Leao T."/>
            <person name="Castelao G."/>
            <person name="Korobeynikov A."/>
            <person name="Monroe E.A."/>
            <person name="Podell S."/>
            <person name="Glukhov E."/>
            <person name="Allen E."/>
            <person name="Gerwick W.H."/>
            <person name="Gerwick L."/>
        </authorList>
    </citation>
    <scope>NUCLEOTIDE SEQUENCE [LARGE SCALE GENOMIC DNA]</scope>
    <source>
        <strain evidence="2">PAL-8-15-08-1</strain>
    </source>
</reference>
<evidence type="ECO:0000313" key="1">
    <source>
        <dbReference type="EMBL" id="AOX02342.1"/>
    </source>
</evidence>
<proteinExistence type="predicted"/>
<dbReference type="Proteomes" id="UP000177870">
    <property type="component" value="Chromosome"/>
</dbReference>
<dbReference type="RefSeq" id="WP_070394754.1">
    <property type="nucleotide sequence ID" value="NZ_CP017599.1"/>
</dbReference>